<reference evidence="1 2" key="1">
    <citation type="submission" date="2019-09" db="EMBL/GenBank/DDBJ databases">
        <title>Draft genome sequence of various Type strains from the CCUG.</title>
        <authorList>
            <person name="Pineiro-Iglesias B."/>
            <person name="Tunovic T."/>
            <person name="Unosson C."/>
            <person name="Inganas E."/>
            <person name="Ohlen M."/>
            <person name="Cardew S."/>
            <person name="Jensie-Markopoulos S."/>
            <person name="Salva-Serra F."/>
            <person name="Jaen-Luchoro D."/>
            <person name="Karlsson R."/>
            <person name="Svensson-Stadler L."/>
            <person name="Chun J."/>
            <person name="Moore E."/>
        </authorList>
    </citation>
    <scope>NUCLEOTIDE SEQUENCE [LARGE SCALE GENOMIC DNA]</scope>
    <source>
        <strain evidence="1 2">CCUG 53682T</strain>
    </source>
</reference>
<comment type="caution">
    <text evidence="1">The sequence shown here is derived from an EMBL/GenBank/DDBJ whole genome shotgun (WGS) entry which is preliminary data.</text>
</comment>
<protein>
    <submittedName>
        <fullName evidence="1">Uncharacterized protein</fullName>
    </submittedName>
</protein>
<gene>
    <name evidence="1" type="ORF">F4V73_08305</name>
</gene>
<organism evidence="1 2">
    <name type="scientific">Morganella psychrotolerans</name>
    <dbReference type="NCBI Taxonomy" id="368603"/>
    <lineage>
        <taxon>Bacteria</taxon>
        <taxon>Pseudomonadati</taxon>
        <taxon>Pseudomonadota</taxon>
        <taxon>Gammaproteobacteria</taxon>
        <taxon>Enterobacterales</taxon>
        <taxon>Morganellaceae</taxon>
        <taxon>Morganella</taxon>
    </lineage>
</organism>
<name>A0A5M9RA24_9GAMM</name>
<dbReference type="InterPro" id="IPR011990">
    <property type="entry name" value="TPR-like_helical_dom_sf"/>
</dbReference>
<dbReference type="RefSeq" id="WP_067360751.1">
    <property type="nucleotide sequence ID" value="NZ_BAAAFS010000001.1"/>
</dbReference>
<sequence length="108" mass="12562">MNQLQIEVLLQQSWLQFQYGFINNSITLLRTLLIYEPDHIRARKILIIALIEDKQGQEALFQCALLHQSGYCDANLLLCEALAFQQEGLHSEALEVYYRYLIKRVCCG</sequence>
<dbReference type="AlphaFoldDB" id="A0A5M9RA24"/>
<evidence type="ECO:0000313" key="1">
    <source>
        <dbReference type="EMBL" id="KAA8717814.1"/>
    </source>
</evidence>
<dbReference type="EMBL" id="VXKB01000001">
    <property type="protein sequence ID" value="KAA8717814.1"/>
    <property type="molecule type" value="Genomic_DNA"/>
</dbReference>
<accession>A0A5M9RA24</accession>
<proteinExistence type="predicted"/>
<dbReference type="SUPFAM" id="SSF48452">
    <property type="entry name" value="TPR-like"/>
    <property type="match status" value="1"/>
</dbReference>
<dbReference type="Proteomes" id="UP000322181">
    <property type="component" value="Unassembled WGS sequence"/>
</dbReference>
<evidence type="ECO:0000313" key="2">
    <source>
        <dbReference type="Proteomes" id="UP000322181"/>
    </source>
</evidence>